<feature type="compositionally biased region" description="Polar residues" evidence="7">
    <location>
        <begin position="307"/>
        <end position="321"/>
    </location>
</feature>
<dbReference type="GO" id="GO:0003700">
    <property type="term" value="F:DNA-binding transcription factor activity"/>
    <property type="evidence" value="ECO:0000318"/>
    <property type="project" value="GO_Central"/>
</dbReference>
<dbReference type="FunCoup" id="A0A7I4A5S4">
    <property type="interactions" value="1537"/>
</dbReference>
<evidence type="ECO:0000259" key="8">
    <source>
        <dbReference type="PROSITE" id="PS50888"/>
    </source>
</evidence>
<dbReference type="GO" id="GO:0043565">
    <property type="term" value="F:sequence-specific DNA binding"/>
    <property type="evidence" value="ECO:0000318"/>
    <property type="project" value="GO_Central"/>
</dbReference>
<evidence type="ECO:0000256" key="7">
    <source>
        <dbReference type="SAM" id="MobiDB-lite"/>
    </source>
</evidence>
<feature type="compositionally biased region" description="Low complexity" evidence="7">
    <location>
        <begin position="445"/>
        <end position="457"/>
    </location>
</feature>
<dbReference type="InterPro" id="IPR011598">
    <property type="entry name" value="bHLH_dom"/>
</dbReference>
<dbReference type="CDD" id="cd11443">
    <property type="entry name" value="bHLH_AtAMS_like"/>
    <property type="match status" value="1"/>
</dbReference>
<reference evidence="9" key="3">
    <citation type="submission" date="2020-12" db="UniProtKB">
        <authorList>
            <consortium name="EnsemblPlants"/>
        </authorList>
    </citation>
    <scope>IDENTIFICATION</scope>
</reference>
<feature type="region of interest" description="Disordered" evidence="7">
    <location>
        <begin position="441"/>
        <end position="479"/>
    </location>
</feature>
<accession>A0A7I4A5S4</accession>
<evidence type="ECO:0000256" key="5">
    <source>
        <dbReference type="ARBA" id="ARBA00023163"/>
    </source>
</evidence>
<evidence type="ECO:0000256" key="3">
    <source>
        <dbReference type="ARBA" id="ARBA00023015"/>
    </source>
</evidence>
<dbReference type="SMART" id="SM00353">
    <property type="entry name" value="HLH"/>
    <property type="match status" value="1"/>
</dbReference>
<keyword evidence="2" id="KW-0217">Developmental protein</keyword>
<dbReference type="PANTHER" id="PTHR31945">
    <property type="entry name" value="TRANSCRIPTION FACTOR SCREAM2-RELATED"/>
    <property type="match status" value="1"/>
</dbReference>
<evidence type="ECO:0000313" key="9">
    <source>
        <dbReference type="EnsemblPlants" id="Pp3c10_4280V3.10"/>
    </source>
</evidence>
<evidence type="ECO:0000256" key="6">
    <source>
        <dbReference type="ARBA" id="ARBA00023242"/>
    </source>
</evidence>
<feature type="compositionally biased region" description="Basic and acidic residues" evidence="7">
    <location>
        <begin position="214"/>
        <end position="223"/>
    </location>
</feature>
<evidence type="ECO:0000256" key="1">
    <source>
        <dbReference type="ARBA" id="ARBA00004123"/>
    </source>
</evidence>
<dbReference type="EnsemblPlants" id="Pp3c10_4280V3.10">
    <property type="protein sequence ID" value="Pp3c10_4280V3.10"/>
    <property type="gene ID" value="Pp3c10_4280"/>
</dbReference>
<dbReference type="InterPro" id="IPR036638">
    <property type="entry name" value="HLH_DNA-bd_sf"/>
</dbReference>
<comment type="subcellular location">
    <subcellularLocation>
        <location evidence="1">Nucleus</location>
    </subcellularLocation>
</comment>
<feature type="compositionally biased region" description="Low complexity" evidence="7">
    <location>
        <begin position="273"/>
        <end position="286"/>
    </location>
</feature>
<dbReference type="AlphaFoldDB" id="A0A7I4A5S4"/>
<name>A0A7I4A5S4_PHYPA</name>
<evidence type="ECO:0000256" key="2">
    <source>
        <dbReference type="ARBA" id="ARBA00022473"/>
    </source>
</evidence>
<keyword evidence="10" id="KW-1185">Reference proteome</keyword>
<dbReference type="Pfam" id="PF22754">
    <property type="entry name" value="bHLH-TF_ACT-like_plant"/>
    <property type="match status" value="1"/>
</dbReference>
<feature type="region of interest" description="Disordered" evidence="7">
    <location>
        <begin position="214"/>
        <end position="238"/>
    </location>
</feature>
<dbReference type="Pfam" id="PF00010">
    <property type="entry name" value="HLH"/>
    <property type="match status" value="1"/>
</dbReference>
<organism evidence="9 10">
    <name type="scientific">Physcomitrium patens</name>
    <name type="common">Spreading-leaved earth moss</name>
    <name type="synonym">Physcomitrella patens</name>
    <dbReference type="NCBI Taxonomy" id="3218"/>
    <lineage>
        <taxon>Eukaryota</taxon>
        <taxon>Viridiplantae</taxon>
        <taxon>Streptophyta</taxon>
        <taxon>Embryophyta</taxon>
        <taxon>Bryophyta</taxon>
        <taxon>Bryophytina</taxon>
        <taxon>Bryopsida</taxon>
        <taxon>Funariidae</taxon>
        <taxon>Funariales</taxon>
        <taxon>Funariaceae</taxon>
        <taxon>Physcomitrium</taxon>
    </lineage>
</organism>
<dbReference type="SUPFAM" id="SSF47459">
    <property type="entry name" value="HLH, helix-loop-helix DNA-binding domain"/>
    <property type="match status" value="1"/>
</dbReference>
<protein>
    <recommendedName>
        <fullName evidence="8">BHLH domain-containing protein</fullName>
    </recommendedName>
</protein>
<feature type="compositionally biased region" description="Acidic residues" evidence="7">
    <location>
        <begin position="323"/>
        <end position="346"/>
    </location>
</feature>
<reference evidence="9 10" key="2">
    <citation type="journal article" date="2018" name="Plant J.">
        <title>The Physcomitrella patens chromosome-scale assembly reveals moss genome structure and evolution.</title>
        <authorList>
            <person name="Lang D."/>
            <person name="Ullrich K.K."/>
            <person name="Murat F."/>
            <person name="Fuchs J."/>
            <person name="Jenkins J."/>
            <person name="Haas F.B."/>
            <person name="Piednoel M."/>
            <person name="Gundlach H."/>
            <person name="Van Bel M."/>
            <person name="Meyberg R."/>
            <person name="Vives C."/>
            <person name="Morata J."/>
            <person name="Symeonidi A."/>
            <person name="Hiss M."/>
            <person name="Muchero W."/>
            <person name="Kamisugi Y."/>
            <person name="Saleh O."/>
            <person name="Blanc G."/>
            <person name="Decker E.L."/>
            <person name="van Gessel N."/>
            <person name="Grimwood J."/>
            <person name="Hayes R.D."/>
            <person name="Graham S.W."/>
            <person name="Gunter L.E."/>
            <person name="McDaniel S.F."/>
            <person name="Hoernstein S.N.W."/>
            <person name="Larsson A."/>
            <person name="Li F.W."/>
            <person name="Perroud P.F."/>
            <person name="Phillips J."/>
            <person name="Ranjan P."/>
            <person name="Rokshar D.S."/>
            <person name="Rothfels C.J."/>
            <person name="Schneider L."/>
            <person name="Shu S."/>
            <person name="Stevenson D.W."/>
            <person name="Thummler F."/>
            <person name="Tillich M."/>
            <person name="Villarreal Aguilar J.C."/>
            <person name="Widiez T."/>
            <person name="Wong G.K."/>
            <person name="Wymore A."/>
            <person name="Zhang Y."/>
            <person name="Zimmer A.D."/>
            <person name="Quatrano R.S."/>
            <person name="Mayer K.F.X."/>
            <person name="Goodstein D."/>
            <person name="Casacuberta J.M."/>
            <person name="Vandepoele K."/>
            <person name="Reski R."/>
            <person name="Cuming A.C."/>
            <person name="Tuskan G.A."/>
            <person name="Maumus F."/>
            <person name="Salse J."/>
            <person name="Schmutz J."/>
            <person name="Rensing S.A."/>
        </authorList>
    </citation>
    <scope>NUCLEOTIDE SEQUENCE [LARGE SCALE GENOMIC DNA]</scope>
    <source>
        <strain evidence="9 10">cv. Gransden 2004</strain>
    </source>
</reference>
<gene>
    <name evidence="9" type="primary">LOC112287800</name>
</gene>
<keyword evidence="4" id="KW-0238">DNA-binding</keyword>
<dbReference type="InterPro" id="IPR051358">
    <property type="entry name" value="TF_AMS/ICE1/BHLH6-like"/>
</dbReference>
<dbReference type="Proteomes" id="UP000006727">
    <property type="component" value="Chromosome 10"/>
</dbReference>
<keyword evidence="5" id="KW-0804">Transcription</keyword>
<dbReference type="GO" id="GO:0005634">
    <property type="term" value="C:nucleus"/>
    <property type="evidence" value="ECO:0000318"/>
    <property type="project" value="GO_Central"/>
</dbReference>
<dbReference type="Gramene" id="Pp3c10_4280V3.12">
    <property type="protein sequence ID" value="Pp3c10_4280V3.12"/>
    <property type="gene ID" value="Pp3c10_4280"/>
</dbReference>
<dbReference type="FunFam" id="4.10.280.10:FF:000066">
    <property type="entry name" value="BHLH transcription factor"/>
    <property type="match status" value="1"/>
</dbReference>
<dbReference type="GeneID" id="112287800"/>
<dbReference type="Gramene" id="Pp3c10_4280V3.9">
    <property type="protein sequence ID" value="Pp3c10_4280V3.9"/>
    <property type="gene ID" value="Pp3c10_4280"/>
</dbReference>
<dbReference type="CDD" id="cd04873">
    <property type="entry name" value="ACT_UUR-ACR-like"/>
    <property type="match status" value="1"/>
</dbReference>
<dbReference type="EnsemblPlants" id="Pp3c10_4280V3.9">
    <property type="protein sequence ID" value="Pp3c10_4280V3.9"/>
    <property type="gene ID" value="Pp3c10_4280"/>
</dbReference>
<keyword evidence="6" id="KW-0539">Nucleus</keyword>
<dbReference type="EnsemblPlants" id="Pp3c10_4280V3.12">
    <property type="protein sequence ID" value="Pp3c10_4280V3.12"/>
    <property type="gene ID" value="Pp3c10_4280"/>
</dbReference>
<dbReference type="GO" id="GO:0006355">
    <property type="term" value="P:regulation of DNA-templated transcription"/>
    <property type="evidence" value="ECO:0000318"/>
    <property type="project" value="GO_Central"/>
</dbReference>
<dbReference type="GO" id="GO:0046983">
    <property type="term" value="F:protein dimerization activity"/>
    <property type="evidence" value="ECO:0007669"/>
    <property type="project" value="InterPro"/>
</dbReference>
<dbReference type="InterPro" id="IPR054502">
    <property type="entry name" value="bHLH-TF_ACT-like_plant"/>
</dbReference>
<dbReference type="OrthoDB" id="551431at2759"/>
<dbReference type="EMBL" id="ABEU02000010">
    <property type="status" value="NOT_ANNOTATED_CDS"/>
    <property type="molecule type" value="Genomic_DNA"/>
</dbReference>
<dbReference type="RefSeq" id="XP_024386993.1">
    <property type="nucleotide sequence ID" value="XM_024531225.2"/>
</dbReference>
<feature type="region of interest" description="Disordered" evidence="7">
    <location>
        <begin position="260"/>
        <end position="382"/>
    </location>
</feature>
<keyword evidence="3" id="KW-0805">Transcription regulation</keyword>
<feature type="domain" description="BHLH" evidence="8">
    <location>
        <begin position="377"/>
        <end position="426"/>
    </location>
</feature>
<evidence type="ECO:0000313" key="10">
    <source>
        <dbReference type="Proteomes" id="UP000006727"/>
    </source>
</evidence>
<dbReference type="PROSITE" id="PS50888">
    <property type="entry name" value="BHLH"/>
    <property type="match status" value="1"/>
</dbReference>
<proteinExistence type="predicted"/>
<dbReference type="Gramene" id="Pp3c10_4280V3.10">
    <property type="protein sequence ID" value="Pp3c10_4280V3.10"/>
    <property type="gene ID" value="Pp3c10_4280"/>
</dbReference>
<sequence length="564" mass="60303">MASQSNSDMWMGAASSEISLPSNPALELEEETSWKVSTSSQSTSNIEVKTGVQENVGTPSFSKGVLDEEWYTPETSLMELSYSLPYGISDTRTGFGMLESSLNFDSSSNLMSSFRPAPSALSMGLESNRSLEDLVCTGQGSSNVGLLSSLSPGGQLGRSTVMESFSSGLPTSFNQGIINAGGSITNITSSNINNVRSNFPLMASPSNFSDAYRARSVSEDKSGKVVGSGGPRNELVPYHRNKGAETRSHGQGQQTLFLKRAASRRCAGSSGTVSPVSKSPPRVVTSASNDSSVDTPDKDSPHPRNAHLQSASGRLNINSGSDDPNDMGLDGDDYDAKDDDDLDESGDGSGGPYEVEEGAGNGADQSIGKGNGKGKRGLPAKNLMAERRRRKKLNDRLYTLRSVVPKITKMDRASILGDAIEYLKELLQRINEIHNELEAAKLEQSRSMPSSPTPRSTQGYPATVKEECPVLPNPESQPPRVEVRKREGQALNIHMFCARRPGLLLSTVKALDALGLDVQQAVISCFNGFALDLFRAEAKDVDVGPEEIKAVLLLTAGCDLHSLQ</sequence>
<dbReference type="KEGG" id="ppp:112287800"/>
<dbReference type="PANTHER" id="PTHR31945:SF129">
    <property type="entry name" value="TRANSCRIPTION FACTOR SCREAM2"/>
    <property type="match status" value="1"/>
</dbReference>
<evidence type="ECO:0000256" key="4">
    <source>
        <dbReference type="ARBA" id="ARBA00023125"/>
    </source>
</evidence>
<reference evidence="9 10" key="1">
    <citation type="journal article" date="2008" name="Science">
        <title>The Physcomitrella genome reveals evolutionary insights into the conquest of land by plants.</title>
        <authorList>
            <person name="Rensing S."/>
            <person name="Lang D."/>
            <person name="Zimmer A."/>
            <person name="Terry A."/>
            <person name="Salamov A."/>
            <person name="Shapiro H."/>
            <person name="Nishiyama T."/>
            <person name="Perroud P.-F."/>
            <person name="Lindquist E."/>
            <person name="Kamisugi Y."/>
            <person name="Tanahashi T."/>
            <person name="Sakakibara K."/>
            <person name="Fujita T."/>
            <person name="Oishi K."/>
            <person name="Shin-I T."/>
            <person name="Kuroki Y."/>
            <person name="Toyoda A."/>
            <person name="Suzuki Y."/>
            <person name="Hashimoto A."/>
            <person name="Yamaguchi K."/>
            <person name="Sugano A."/>
            <person name="Kohara Y."/>
            <person name="Fujiyama A."/>
            <person name="Anterola A."/>
            <person name="Aoki S."/>
            <person name="Ashton N."/>
            <person name="Barbazuk W.B."/>
            <person name="Barker E."/>
            <person name="Bennetzen J."/>
            <person name="Bezanilla M."/>
            <person name="Blankenship R."/>
            <person name="Cho S.H."/>
            <person name="Dutcher S."/>
            <person name="Estelle M."/>
            <person name="Fawcett J.A."/>
            <person name="Gundlach H."/>
            <person name="Hanada K."/>
            <person name="Heyl A."/>
            <person name="Hicks K.A."/>
            <person name="Hugh J."/>
            <person name="Lohr M."/>
            <person name="Mayer K."/>
            <person name="Melkozernov A."/>
            <person name="Murata T."/>
            <person name="Nelson D."/>
            <person name="Pils B."/>
            <person name="Prigge M."/>
            <person name="Reiss B."/>
            <person name="Renner T."/>
            <person name="Rombauts S."/>
            <person name="Rushton P."/>
            <person name="Sanderfoot A."/>
            <person name="Schween G."/>
            <person name="Shiu S.-H."/>
            <person name="Stueber K."/>
            <person name="Theodoulou F.L."/>
            <person name="Tu H."/>
            <person name="Van de Peer Y."/>
            <person name="Verrier P.J."/>
            <person name="Waters E."/>
            <person name="Wood A."/>
            <person name="Yang L."/>
            <person name="Cove D."/>
            <person name="Cuming A."/>
            <person name="Hasebe M."/>
            <person name="Lucas S."/>
            <person name="Mishler D.B."/>
            <person name="Reski R."/>
            <person name="Grigoriev I."/>
            <person name="Quatrano R.S."/>
            <person name="Boore J.L."/>
        </authorList>
    </citation>
    <scope>NUCLEOTIDE SEQUENCE [LARGE SCALE GENOMIC DNA]</scope>
    <source>
        <strain evidence="9 10">cv. Gransden 2004</strain>
    </source>
</reference>
<dbReference type="Gene3D" id="4.10.280.10">
    <property type="entry name" value="Helix-loop-helix DNA-binding domain"/>
    <property type="match status" value="1"/>
</dbReference>